<dbReference type="EC" id="2.4.1.-" evidence="10"/>
<gene>
    <name evidence="11" type="primary">Chsy1</name>
    <name evidence="11" type="ORF">GWK47_016562</name>
</gene>
<evidence type="ECO:0000256" key="10">
    <source>
        <dbReference type="RuleBase" id="RU364016"/>
    </source>
</evidence>
<accession>A0A8J4XRE9</accession>
<keyword evidence="3 10" id="KW-0808">Transferase</keyword>
<dbReference type="OrthoDB" id="431432at2759"/>
<evidence type="ECO:0000313" key="11">
    <source>
        <dbReference type="EMBL" id="KAG0713271.1"/>
    </source>
</evidence>
<dbReference type="Pfam" id="PF05679">
    <property type="entry name" value="CHGN"/>
    <property type="match status" value="1"/>
</dbReference>
<organism evidence="11 12">
    <name type="scientific">Chionoecetes opilio</name>
    <name type="common">Atlantic snow crab</name>
    <name type="synonym">Cancer opilio</name>
    <dbReference type="NCBI Taxonomy" id="41210"/>
    <lineage>
        <taxon>Eukaryota</taxon>
        <taxon>Metazoa</taxon>
        <taxon>Ecdysozoa</taxon>
        <taxon>Arthropoda</taxon>
        <taxon>Crustacea</taxon>
        <taxon>Multicrustacea</taxon>
        <taxon>Malacostraca</taxon>
        <taxon>Eumalacostraca</taxon>
        <taxon>Eucarida</taxon>
        <taxon>Decapoda</taxon>
        <taxon>Pleocyemata</taxon>
        <taxon>Brachyura</taxon>
        <taxon>Eubrachyura</taxon>
        <taxon>Majoidea</taxon>
        <taxon>Majidae</taxon>
        <taxon>Chionoecetes</taxon>
    </lineage>
</organism>
<evidence type="ECO:0000256" key="7">
    <source>
        <dbReference type="ARBA" id="ARBA00023034"/>
    </source>
</evidence>
<dbReference type="InterPro" id="IPR008428">
    <property type="entry name" value="Chond_GalNAc"/>
</dbReference>
<dbReference type="GO" id="GO:0047238">
    <property type="term" value="F:glucuronosyl-N-acetylgalactosaminyl-proteoglycan 4-beta-N-acetylgalactosaminyltransferase activity"/>
    <property type="evidence" value="ECO:0007669"/>
    <property type="project" value="TreeGrafter"/>
</dbReference>
<comment type="caution">
    <text evidence="11">The sequence shown here is derived from an EMBL/GenBank/DDBJ whole genome shotgun (WGS) entry which is preliminary data.</text>
</comment>
<keyword evidence="5 10" id="KW-0735">Signal-anchor</keyword>
<evidence type="ECO:0000256" key="6">
    <source>
        <dbReference type="ARBA" id="ARBA00022989"/>
    </source>
</evidence>
<keyword evidence="9" id="KW-0325">Glycoprotein</keyword>
<evidence type="ECO:0000256" key="5">
    <source>
        <dbReference type="ARBA" id="ARBA00022968"/>
    </source>
</evidence>
<keyword evidence="8 10" id="KW-0472">Membrane</keyword>
<dbReference type="PANTHER" id="PTHR12369">
    <property type="entry name" value="CHONDROITIN SYNTHASE"/>
    <property type="match status" value="1"/>
</dbReference>
<keyword evidence="12" id="KW-1185">Reference proteome</keyword>
<dbReference type="AlphaFoldDB" id="A0A8J4XRE9"/>
<dbReference type="FunFam" id="3.90.550.50:FF:000004">
    <property type="entry name" value="Hexosyltransferase"/>
    <property type="match status" value="1"/>
</dbReference>
<evidence type="ECO:0000256" key="3">
    <source>
        <dbReference type="ARBA" id="ARBA00022679"/>
    </source>
</evidence>
<keyword evidence="6 10" id="KW-1133">Transmembrane helix</keyword>
<comment type="similarity">
    <text evidence="2 10">Belongs to the chondroitin N-acetylgalactosaminyltransferase family.</text>
</comment>
<evidence type="ECO:0000313" key="12">
    <source>
        <dbReference type="Proteomes" id="UP000770661"/>
    </source>
</evidence>
<reference evidence="11" key="1">
    <citation type="submission" date="2020-07" db="EMBL/GenBank/DDBJ databases">
        <title>The High-quality genome of the commercially important snow crab, Chionoecetes opilio.</title>
        <authorList>
            <person name="Jeong J.-H."/>
            <person name="Ryu S."/>
        </authorList>
    </citation>
    <scope>NUCLEOTIDE SEQUENCE</scope>
    <source>
        <strain evidence="11">MADBK_172401_WGS</strain>
        <tissue evidence="11">Digestive gland</tissue>
    </source>
</reference>
<comment type="subcellular location">
    <subcellularLocation>
        <location evidence="1 10">Golgi apparatus</location>
        <location evidence="1 10">Golgi stack membrane</location>
        <topology evidence="1 10">Single-pass type II membrane protein</topology>
    </subcellularLocation>
</comment>
<keyword evidence="7 10" id="KW-0333">Golgi apparatus</keyword>
<dbReference type="GO" id="GO:0032580">
    <property type="term" value="C:Golgi cisterna membrane"/>
    <property type="evidence" value="ECO:0007669"/>
    <property type="project" value="UniProtKB-SubCell"/>
</dbReference>
<dbReference type="EMBL" id="JACEEZ010021609">
    <property type="protein sequence ID" value="KAG0713271.1"/>
    <property type="molecule type" value="Genomic_DNA"/>
</dbReference>
<dbReference type="Gene3D" id="3.90.550.50">
    <property type="match status" value="1"/>
</dbReference>
<protein>
    <recommendedName>
        <fullName evidence="10">Hexosyltransferase</fullName>
        <ecNumber evidence="10">2.4.1.-</ecNumber>
    </recommendedName>
</protein>
<feature type="transmembrane region" description="Helical" evidence="10">
    <location>
        <begin position="45"/>
        <end position="67"/>
    </location>
</feature>
<dbReference type="PANTHER" id="PTHR12369:SF11">
    <property type="entry name" value="HEXOSYLTRANSFERASE"/>
    <property type="match status" value="1"/>
</dbReference>
<keyword evidence="4 10" id="KW-0812">Transmembrane</keyword>
<name>A0A8J4XRE9_CHIOP</name>
<evidence type="ECO:0000256" key="9">
    <source>
        <dbReference type="ARBA" id="ARBA00023180"/>
    </source>
</evidence>
<proteinExistence type="inferred from homology"/>
<dbReference type="InterPro" id="IPR051227">
    <property type="entry name" value="CS_glycosyltransferase"/>
</dbReference>
<evidence type="ECO:0000256" key="1">
    <source>
        <dbReference type="ARBA" id="ARBA00004447"/>
    </source>
</evidence>
<dbReference type="Proteomes" id="UP000770661">
    <property type="component" value="Unassembled WGS sequence"/>
</dbReference>
<sequence>MNPYQYRAPPVGIELGPRPVKMRLTVRPLGVSSGSHARQGALGQVLGVSLGVVLGVIVTSLIKHLILKPHLCLSKRSIPVYDDMNDVFRIIGLDKSKNIQNSAKNLVFVGVMTANKYLDNRAKAVYETWGKQLPGKIAFFSSETSTTDADIPLIRLSGVDDSYPPQKKSFMMLKYMAEHFADHFEYFMRSDDDVYVRPDRLELFLRSINSTHPQFIGQAGKGTQDEIGLLSLKTDENFCMGGPGVILSRATLMRVAPHIRDCLKNLRSTHEDVEVGRCVREYANVPCTWSYEMQSILYHNSSGPEAFTGPLKQREVHRAITLHPVKNHTHLYRLHAYVQASRPTRHTPTMEKGDGLAIRAAEGEVVRLIRELDRTSQEAGQGAPRLDQPATGTFISHLGLDVSLQKWKAGLEEEVLPWDFVSRAAFQLGAANPRHKITSGAREGLTDVVRDFMDMINRVSKERGRVIDFKEVLYGYTRWHPTLAIEYVLDMLLLYKKYRGKKMTVPVRRHAYMQVPLGPLYVREVEQDNLLETSSPTSGIQELVQVVVKGSLKDLSKLSYKVPSAEPFPMSQKLKKIHFILPLAGRLKTFQRFMDNFKSTCLEREENVALVVVCFPPPPGQEDTKEHVEALCQLHPRLPEADMDGPASVF</sequence>
<evidence type="ECO:0000256" key="8">
    <source>
        <dbReference type="ARBA" id="ARBA00023136"/>
    </source>
</evidence>
<evidence type="ECO:0000256" key="2">
    <source>
        <dbReference type="ARBA" id="ARBA00009239"/>
    </source>
</evidence>
<evidence type="ECO:0000256" key="4">
    <source>
        <dbReference type="ARBA" id="ARBA00022692"/>
    </source>
</evidence>